<comment type="caution">
    <text evidence="3">The sequence shown here is derived from an EMBL/GenBank/DDBJ whole genome shotgun (WGS) entry which is preliminary data.</text>
</comment>
<dbReference type="AlphaFoldDB" id="A0A2P6TEA4"/>
<feature type="region of interest" description="Disordered" evidence="1">
    <location>
        <begin position="388"/>
        <end position="495"/>
    </location>
</feature>
<dbReference type="Proteomes" id="UP000239899">
    <property type="component" value="Unassembled WGS sequence"/>
</dbReference>
<dbReference type="InterPro" id="IPR051702">
    <property type="entry name" value="SH3_domain_YSC84-like"/>
</dbReference>
<feature type="region of interest" description="Disordered" evidence="1">
    <location>
        <begin position="1"/>
        <end position="74"/>
    </location>
</feature>
<organism evidence="3 4">
    <name type="scientific">Chlorella sorokiniana</name>
    <name type="common">Freshwater green alga</name>
    <dbReference type="NCBI Taxonomy" id="3076"/>
    <lineage>
        <taxon>Eukaryota</taxon>
        <taxon>Viridiplantae</taxon>
        <taxon>Chlorophyta</taxon>
        <taxon>core chlorophytes</taxon>
        <taxon>Trebouxiophyceae</taxon>
        <taxon>Chlorellales</taxon>
        <taxon>Chlorellaceae</taxon>
        <taxon>Chlorella clade</taxon>
        <taxon>Chlorella</taxon>
    </lineage>
</organism>
<evidence type="ECO:0000313" key="4">
    <source>
        <dbReference type="Proteomes" id="UP000239899"/>
    </source>
</evidence>
<dbReference type="OrthoDB" id="512348at2759"/>
<proteinExistence type="predicted"/>
<feature type="compositionally biased region" description="Low complexity" evidence="1">
    <location>
        <begin position="465"/>
        <end position="485"/>
    </location>
</feature>
<dbReference type="EMBL" id="LHPG02000020">
    <property type="protein sequence ID" value="PRW20974.1"/>
    <property type="molecule type" value="Genomic_DNA"/>
</dbReference>
<gene>
    <name evidence="3" type="ORF">C2E21_8443</name>
</gene>
<feature type="compositionally biased region" description="Basic residues" evidence="1">
    <location>
        <begin position="431"/>
        <end position="441"/>
    </location>
</feature>
<evidence type="ECO:0000259" key="2">
    <source>
        <dbReference type="Pfam" id="PF04366"/>
    </source>
</evidence>
<feature type="compositionally biased region" description="Low complexity" evidence="1">
    <location>
        <begin position="391"/>
        <end position="430"/>
    </location>
</feature>
<name>A0A2P6TEA4_CHLSO</name>
<evidence type="ECO:0000256" key="1">
    <source>
        <dbReference type="SAM" id="MobiDB-lite"/>
    </source>
</evidence>
<dbReference type="Pfam" id="PF04366">
    <property type="entry name" value="Ysc84"/>
    <property type="match status" value="1"/>
</dbReference>
<accession>A0A2P6TEA4</accession>
<dbReference type="InterPro" id="IPR007461">
    <property type="entry name" value="Ysc84_actin-binding"/>
</dbReference>
<reference evidence="3 4" key="1">
    <citation type="journal article" date="2018" name="Plant J.">
        <title>Genome sequences of Chlorella sorokiniana UTEX 1602 and Micractinium conductrix SAG 241.80: implications to maltose excretion by a green alga.</title>
        <authorList>
            <person name="Arriola M.B."/>
            <person name="Velmurugan N."/>
            <person name="Zhang Y."/>
            <person name="Plunkett M.H."/>
            <person name="Hondzo H."/>
            <person name="Barney B.M."/>
        </authorList>
    </citation>
    <scope>NUCLEOTIDE SEQUENCE [LARGE SCALE GENOMIC DNA]</scope>
    <source>
        <strain evidence="4">UTEX 1602</strain>
    </source>
</reference>
<feature type="compositionally biased region" description="Pro residues" evidence="1">
    <location>
        <begin position="57"/>
        <end position="72"/>
    </location>
</feature>
<feature type="domain" description="Ysc84 actin-binding" evidence="2">
    <location>
        <begin position="249"/>
        <end position="372"/>
    </location>
</feature>
<sequence>MSLDGSMRGGRRPGYPPSGLSSMEGSMRGGIRPSYQSVRALFEQAEETEEGRSTASPPLPACPSPSPPPCQQPPLALLERLSSRAPMPGLERLSFQGCGGGLRGGLPVASREASRACSIEGSFRGGLRCWSGEGLDQLAAAGGWSLPVQPRPVLAYTGRHHALLERRCQEALSILDRVQRPAPLRRGAPATGGSLTPQLPKTAFRFAKGLVFVSNQRAGALAGYSWGHGVLIARLPGGWSAPLLLRQRSGSLGLLLGWQRVEACHVLQTDDQVHAFSASHSQGMELGAEQADPDAAQQPRHKDGGAVRLTGACSATLADGVFWDVSVRAGCTFVDDRLNASLYSDGVTAAEILGGRVALPEEFLPLYQAVDALAAEAQTTRHTLSKFSLVRQQSRQQQQQQGQQPRQLARQLSNGSASSASSAGPGPSLLRRIRASFKRRSGSSSSAGGCDSPTPHDRGWRRSVSSASASDPASGAAGAAGSPGPSEEPTNDFKLFGGVSIDFEERFTYEAQEAAEAEAEAAAEAAGDC</sequence>
<dbReference type="PANTHER" id="PTHR15629:SF2">
    <property type="entry name" value="SH3 DOMAIN-CONTAINING YSC84-LIKE PROTEIN 1"/>
    <property type="match status" value="1"/>
</dbReference>
<dbReference type="GO" id="GO:0035091">
    <property type="term" value="F:phosphatidylinositol binding"/>
    <property type="evidence" value="ECO:0007669"/>
    <property type="project" value="TreeGrafter"/>
</dbReference>
<evidence type="ECO:0000313" key="3">
    <source>
        <dbReference type="EMBL" id="PRW20974.1"/>
    </source>
</evidence>
<protein>
    <submittedName>
        <fullName evidence="3">DUF500 and SH3 domain</fullName>
    </submittedName>
</protein>
<dbReference type="CDD" id="cd11524">
    <property type="entry name" value="SYLF"/>
    <property type="match status" value="1"/>
</dbReference>
<dbReference type="PANTHER" id="PTHR15629">
    <property type="entry name" value="SH3YL1 PROTEIN"/>
    <property type="match status" value="1"/>
</dbReference>
<keyword evidence="4" id="KW-1185">Reference proteome</keyword>